<keyword evidence="6" id="KW-1185">Reference proteome</keyword>
<accession>A0AAD7CL02</accession>
<evidence type="ECO:0000313" key="5">
    <source>
        <dbReference type="EMBL" id="KAJ7651144.1"/>
    </source>
</evidence>
<feature type="coiled-coil region" evidence="1">
    <location>
        <begin position="331"/>
        <end position="378"/>
    </location>
</feature>
<organism evidence="5 6">
    <name type="scientific">Roridomyces roridus</name>
    <dbReference type="NCBI Taxonomy" id="1738132"/>
    <lineage>
        <taxon>Eukaryota</taxon>
        <taxon>Fungi</taxon>
        <taxon>Dikarya</taxon>
        <taxon>Basidiomycota</taxon>
        <taxon>Agaricomycotina</taxon>
        <taxon>Agaricomycetes</taxon>
        <taxon>Agaricomycetidae</taxon>
        <taxon>Agaricales</taxon>
        <taxon>Marasmiineae</taxon>
        <taxon>Mycenaceae</taxon>
        <taxon>Roridomyces</taxon>
    </lineage>
</organism>
<keyword evidence="3" id="KW-0812">Transmembrane</keyword>
<dbReference type="AlphaFoldDB" id="A0AAD7CL02"/>
<keyword evidence="3" id="KW-1133">Transmembrane helix</keyword>
<reference evidence="5" key="1">
    <citation type="submission" date="2023-03" db="EMBL/GenBank/DDBJ databases">
        <title>Massive genome expansion in bonnet fungi (Mycena s.s.) driven by repeated elements and novel gene families across ecological guilds.</title>
        <authorList>
            <consortium name="Lawrence Berkeley National Laboratory"/>
            <person name="Harder C.B."/>
            <person name="Miyauchi S."/>
            <person name="Viragh M."/>
            <person name="Kuo A."/>
            <person name="Thoen E."/>
            <person name="Andreopoulos B."/>
            <person name="Lu D."/>
            <person name="Skrede I."/>
            <person name="Drula E."/>
            <person name="Henrissat B."/>
            <person name="Morin E."/>
            <person name="Kohler A."/>
            <person name="Barry K."/>
            <person name="LaButti K."/>
            <person name="Morin E."/>
            <person name="Salamov A."/>
            <person name="Lipzen A."/>
            <person name="Mereny Z."/>
            <person name="Hegedus B."/>
            <person name="Baldrian P."/>
            <person name="Stursova M."/>
            <person name="Weitz H."/>
            <person name="Taylor A."/>
            <person name="Grigoriev I.V."/>
            <person name="Nagy L.G."/>
            <person name="Martin F."/>
            <person name="Kauserud H."/>
        </authorList>
    </citation>
    <scope>NUCLEOTIDE SEQUENCE</scope>
    <source>
        <strain evidence="5">9284</strain>
    </source>
</reference>
<protein>
    <submittedName>
        <fullName evidence="5">Uncharacterized protein</fullName>
    </submittedName>
</protein>
<dbReference type="Proteomes" id="UP001221142">
    <property type="component" value="Unassembled WGS sequence"/>
</dbReference>
<evidence type="ECO:0000256" key="1">
    <source>
        <dbReference type="SAM" id="Coils"/>
    </source>
</evidence>
<feature type="region of interest" description="Disordered" evidence="2">
    <location>
        <begin position="184"/>
        <end position="206"/>
    </location>
</feature>
<evidence type="ECO:0000256" key="4">
    <source>
        <dbReference type="SAM" id="SignalP"/>
    </source>
</evidence>
<keyword evidence="4" id="KW-0732">Signal</keyword>
<dbReference type="PANTHER" id="PTHR16861:SF7">
    <property type="entry name" value="MEMBRANE ANCHOR OPY2 N-TERMINAL DOMAIN-CONTAINING PROTEIN"/>
    <property type="match status" value="1"/>
</dbReference>
<feature type="transmembrane region" description="Helical" evidence="3">
    <location>
        <begin position="211"/>
        <end position="234"/>
    </location>
</feature>
<feature type="signal peptide" evidence="4">
    <location>
        <begin position="1"/>
        <end position="18"/>
    </location>
</feature>
<sequence length="399" mass="42523">MRVISSVLLLFLLASTNAQTFTNRTIDDTNGDSVTGVVPTYTPSSVWAGPSCQGCAILPDTSKVFDGTYHAATYHADLGSFAISMDFTGVAIYVYFILANDEGQGVTTTTAANFSIDGTVQGDFTHVPSATTDVEFNALAFSHTGLSNETHSLLITTEGAGDLYINFDYAIYTFEEAAVISSSSAPSSSSSSTIPTSSSTNSPHSSNHTGAIAGGVVGGVVVLVALGAAAFFFCRRRRSADPSLKLKPDIFDPDSSPMTEQLAPSTVATFYGSDAGAQSVLRSSGYVVEPHRDSSFRDVDTQSSSRQTTTAVALPLAGAAQTKSELRLARQMELTRQMEEIRHELEDIVSETGHPTRESGTQDRIRVMEEQIRALQRQQATPWAQGLTDELPPGYTPNV</sequence>
<feature type="chain" id="PRO_5042009188" evidence="4">
    <location>
        <begin position="19"/>
        <end position="399"/>
    </location>
</feature>
<name>A0AAD7CL02_9AGAR</name>
<comment type="caution">
    <text evidence="5">The sequence shown here is derived from an EMBL/GenBank/DDBJ whole genome shotgun (WGS) entry which is preliminary data.</text>
</comment>
<feature type="region of interest" description="Disordered" evidence="2">
    <location>
        <begin position="378"/>
        <end position="399"/>
    </location>
</feature>
<dbReference type="Gene3D" id="2.60.120.260">
    <property type="entry name" value="Galactose-binding domain-like"/>
    <property type="match status" value="1"/>
</dbReference>
<proteinExistence type="predicted"/>
<gene>
    <name evidence="5" type="ORF">FB45DRAFT_780465</name>
</gene>
<evidence type="ECO:0000313" key="6">
    <source>
        <dbReference type="Proteomes" id="UP001221142"/>
    </source>
</evidence>
<evidence type="ECO:0000256" key="3">
    <source>
        <dbReference type="SAM" id="Phobius"/>
    </source>
</evidence>
<dbReference type="PANTHER" id="PTHR16861">
    <property type="entry name" value="GLYCOPROTEIN 38"/>
    <property type="match status" value="1"/>
</dbReference>
<evidence type="ECO:0000256" key="2">
    <source>
        <dbReference type="SAM" id="MobiDB-lite"/>
    </source>
</evidence>
<keyword evidence="1" id="KW-0175">Coiled coil</keyword>
<dbReference type="EMBL" id="JARKIF010000001">
    <property type="protein sequence ID" value="KAJ7651144.1"/>
    <property type="molecule type" value="Genomic_DNA"/>
</dbReference>
<dbReference type="Gene3D" id="1.20.5.510">
    <property type="entry name" value="Single helix bin"/>
    <property type="match status" value="1"/>
</dbReference>
<keyword evidence="3" id="KW-0472">Membrane</keyword>